<dbReference type="PANTHER" id="PTHR32251">
    <property type="entry name" value="3-OXO-5-ALPHA-STEROID 4-DEHYDROGENASE"/>
    <property type="match status" value="1"/>
</dbReference>
<dbReference type="EMBL" id="CAXAMM010000929">
    <property type="protein sequence ID" value="CAK8989638.1"/>
    <property type="molecule type" value="Genomic_DNA"/>
</dbReference>
<name>A0ABP0HHE8_9DINO</name>
<keyword evidence="2" id="KW-1185">Reference proteome</keyword>
<dbReference type="InterPro" id="IPR010721">
    <property type="entry name" value="UstE-like"/>
</dbReference>
<organism evidence="1 2">
    <name type="scientific">Durusdinium trenchii</name>
    <dbReference type="NCBI Taxonomy" id="1381693"/>
    <lineage>
        <taxon>Eukaryota</taxon>
        <taxon>Sar</taxon>
        <taxon>Alveolata</taxon>
        <taxon>Dinophyceae</taxon>
        <taxon>Suessiales</taxon>
        <taxon>Symbiodiniaceae</taxon>
        <taxon>Durusdinium</taxon>
    </lineage>
</organism>
<accession>A0ABP0HHE8</accession>
<reference evidence="1 2" key="1">
    <citation type="submission" date="2024-02" db="EMBL/GenBank/DDBJ databases">
        <authorList>
            <person name="Chen Y."/>
            <person name="Shah S."/>
            <person name="Dougan E. K."/>
            <person name="Thang M."/>
            <person name="Chan C."/>
        </authorList>
    </citation>
    <scope>NUCLEOTIDE SEQUENCE [LARGE SCALE GENOMIC DNA]</scope>
</reference>
<proteinExistence type="predicted"/>
<protein>
    <submittedName>
        <fullName evidence="1">3-oxo-5-alpha-steroid 4-dehydrogenase 1</fullName>
    </submittedName>
</protein>
<dbReference type="Proteomes" id="UP001642464">
    <property type="component" value="Unassembled WGS sequence"/>
</dbReference>
<dbReference type="PANTHER" id="PTHR32251:SF17">
    <property type="entry name" value="STEROID 5-ALPHA REDUCTASE C-TERMINAL DOMAIN-CONTAINING PROTEIN"/>
    <property type="match status" value="1"/>
</dbReference>
<evidence type="ECO:0000313" key="2">
    <source>
        <dbReference type="Proteomes" id="UP001642464"/>
    </source>
</evidence>
<evidence type="ECO:0000313" key="1">
    <source>
        <dbReference type="EMBL" id="CAK8989638.1"/>
    </source>
</evidence>
<dbReference type="Gene3D" id="1.20.120.1630">
    <property type="match status" value="1"/>
</dbReference>
<comment type="caution">
    <text evidence="1">The sequence shown here is derived from an EMBL/GenBank/DDBJ whole genome shotgun (WGS) entry which is preliminary data.</text>
</comment>
<dbReference type="Pfam" id="PF06966">
    <property type="entry name" value="DUF1295"/>
    <property type="match status" value="1"/>
</dbReference>
<sequence>MGTGASALLPIVRDGFLIQVGAWAIAASLQTEKFYDLTGSLTFIYLTTKSFLSQPNQLTRNKVNSGLVLLWAGRLGSFLFARVMRDGKDRRFDKADEPLIARKMRRSPVQIINTDPVGKDGNADDSITSLDMAAWALWGAAFLVQVTADRQKTAFRAVEANKDKFITSGVWAYSQHPNYAAEMVMWSSLWLSCSSQMQGAQLASFLCPLFNMYLLRYVSGVPLLQKHAKKAWGNNPAWVKYTAETPLLFPVVGP</sequence>
<gene>
    <name evidence="1" type="ORF">SCF082_LOCUS1901</name>
</gene>